<feature type="domain" description="DUF7008" evidence="1">
    <location>
        <begin position="23"/>
        <end position="111"/>
    </location>
</feature>
<dbReference type="Proteomes" id="UP001259982">
    <property type="component" value="Unassembled WGS sequence"/>
</dbReference>
<organism evidence="2 3">
    <name type="scientific">Spectribacter acetivorans</name>
    <dbReference type="NCBI Taxonomy" id="3075603"/>
    <lineage>
        <taxon>Bacteria</taxon>
        <taxon>Pseudomonadati</taxon>
        <taxon>Pseudomonadota</taxon>
        <taxon>Gammaproteobacteria</taxon>
        <taxon>Salinisphaerales</taxon>
        <taxon>Salinisphaeraceae</taxon>
        <taxon>Spectribacter</taxon>
    </lineage>
</organism>
<comment type="caution">
    <text evidence="2">The sequence shown here is derived from an EMBL/GenBank/DDBJ whole genome shotgun (WGS) entry which is preliminary data.</text>
</comment>
<accession>A0ABU3B7U2</accession>
<dbReference type="RefSeq" id="WP_311657832.1">
    <property type="nucleotide sequence ID" value="NZ_JAVRHY010000003.1"/>
</dbReference>
<evidence type="ECO:0000259" key="1">
    <source>
        <dbReference type="Pfam" id="PF22654"/>
    </source>
</evidence>
<proteinExistence type="predicted"/>
<evidence type="ECO:0000313" key="3">
    <source>
        <dbReference type="Proteomes" id="UP001259982"/>
    </source>
</evidence>
<dbReference type="EMBL" id="JAVRHY010000003">
    <property type="protein sequence ID" value="MDT0617882.1"/>
    <property type="molecule type" value="Genomic_DNA"/>
</dbReference>
<keyword evidence="3" id="KW-1185">Reference proteome</keyword>
<dbReference type="Pfam" id="PF22654">
    <property type="entry name" value="DUF7008"/>
    <property type="match status" value="1"/>
</dbReference>
<gene>
    <name evidence="2" type="ORF">RM531_05315</name>
</gene>
<name>A0ABU3B7U2_9GAMM</name>
<dbReference type="InterPro" id="IPR054277">
    <property type="entry name" value="DUF7008"/>
</dbReference>
<sequence>MSAYFVSRLAKSDEVCRKNLQASSALAAIPDKPPQSVTITRNTQLPRLIPLLAAIHEQLPWVRQWHNDIDPAMDVRPGNYFTSWIDQQLNHQGWITETVAGWQPESTTRRQHA</sequence>
<protein>
    <recommendedName>
        <fullName evidence="1">DUF7008 domain-containing protein</fullName>
    </recommendedName>
</protein>
<reference evidence="2 3" key="1">
    <citation type="submission" date="2023-09" db="EMBL/GenBank/DDBJ databases">
        <authorList>
            <person name="Rey-Velasco X."/>
        </authorList>
    </citation>
    <scope>NUCLEOTIDE SEQUENCE [LARGE SCALE GENOMIC DNA]</scope>
    <source>
        <strain evidence="2 3">P385</strain>
    </source>
</reference>
<evidence type="ECO:0000313" key="2">
    <source>
        <dbReference type="EMBL" id="MDT0617882.1"/>
    </source>
</evidence>